<name>A0AC34QWX0_9BILA</name>
<protein>
    <submittedName>
        <fullName evidence="2">Uncharacterized protein</fullName>
    </submittedName>
</protein>
<organism evidence="1 2">
    <name type="scientific">Panagrolaimus sp. JU765</name>
    <dbReference type="NCBI Taxonomy" id="591449"/>
    <lineage>
        <taxon>Eukaryota</taxon>
        <taxon>Metazoa</taxon>
        <taxon>Ecdysozoa</taxon>
        <taxon>Nematoda</taxon>
        <taxon>Chromadorea</taxon>
        <taxon>Rhabditida</taxon>
        <taxon>Tylenchina</taxon>
        <taxon>Panagrolaimomorpha</taxon>
        <taxon>Panagrolaimoidea</taxon>
        <taxon>Panagrolaimidae</taxon>
        <taxon>Panagrolaimus</taxon>
    </lineage>
</organism>
<dbReference type="WBParaSite" id="JU765_v2.g20071.t1">
    <property type="protein sequence ID" value="JU765_v2.g20071.t1"/>
    <property type="gene ID" value="JU765_v2.g20071"/>
</dbReference>
<evidence type="ECO:0000313" key="2">
    <source>
        <dbReference type="WBParaSite" id="JU765_v2.g20071.t1"/>
    </source>
</evidence>
<sequence>MRRLLFFVFIFGLIHGNFALVDSNLPDKDNVKEYLMEQMMKNGMVAEKYNGAIYDDANIVVIDDPVVDDKSAEDEPRMFDFRIPEAAKFNPRAKRDIGGSAGPEIDAKTGLTLVKVDSTDGLVPYDAHIDPDFPKAAPVARGLYNVPEGWNLDKTIDMEFKTGYRKALPGQNPSYSASSQSRSPGVGFQSSPALTQVGTQTIEGPYIMTSSGLVPLSTLGSYSGPSATNAAGYSGAGYGSSYSGYGSSNGGYGSGYGGYGSSYGGSGSGYGGYGSGYGSNYGGYNSGYGSSGYGGYGSNYGGNYGSGYGGNYQGYLQQAAMANLGVGYPGIWG</sequence>
<proteinExistence type="predicted"/>
<accession>A0AC34QWX0</accession>
<evidence type="ECO:0000313" key="1">
    <source>
        <dbReference type="Proteomes" id="UP000887576"/>
    </source>
</evidence>
<reference evidence="2" key="1">
    <citation type="submission" date="2022-11" db="UniProtKB">
        <authorList>
            <consortium name="WormBaseParasite"/>
        </authorList>
    </citation>
    <scope>IDENTIFICATION</scope>
</reference>
<dbReference type="Proteomes" id="UP000887576">
    <property type="component" value="Unplaced"/>
</dbReference>